<evidence type="ECO:0000259" key="1">
    <source>
        <dbReference type="PROSITE" id="PS50965"/>
    </source>
</evidence>
<dbReference type="OrthoDB" id="2387294at2"/>
<name>A0A4R6BLH8_9STAP</name>
<accession>A0A4R6BLH8</accession>
<protein>
    <submittedName>
        <fullName evidence="2">NERD domain-containing protein</fullName>
    </submittedName>
</protein>
<sequence length="300" mass="35434">MIIYHSRTLIHQFLSYQMLEYRYDFTLDSHEKMKRIGKGIQGEEQAERWLTEFFADCDCFYVNDLRLNVDYEQVQIDSAIVFHNSVIVLEVKNYSMDIRCQNGQFYSIAGEPLTGLNNQLSKLARLITKALQSYDMHIEVKVMPFFVDVNQSVHGVLVDGPVLTPVNFRHVLRKFVDKKPGNQAIADYLISLNQENDFNRKFEIDYSHVAKGIYCPKCHLKIIKKSQRNYYCETCDKHFSTQCIVNHQIDVFRHLFSDRQLTTRVLHEWVAGEISHRTLQRILAEHYVYEKESRSYSKRE</sequence>
<comment type="caution">
    <text evidence="2">The sequence shown here is derived from an EMBL/GenBank/DDBJ whole genome shotgun (WGS) entry which is preliminary data.</text>
</comment>
<dbReference type="PROSITE" id="PS50965">
    <property type="entry name" value="NERD"/>
    <property type="match status" value="1"/>
</dbReference>
<evidence type="ECO:0000313" key="2">
    <source>
        <dbReference type="EMBL" id="TDM02561.1"/>
    </source>
</evidence>
<dbReference type="RefSeq" id="WP_133428650.1">
    <property type="nucleotide sequence ID" value="NZ_BMCC01000002.1"/>
</dbReference>
<evidence type="ECO:0000313" key="3">
    <source>
        <dbReference type="Proteomes" id="UP000295328"/>
    </source>
</evidence>
<organism evidence="2 3">
    <name type="scientific">Macrococcus hajekii</name>
    <dbReference type="NCBI Taxonomy" id="198482"/>
    <lineage>
        <taxon>Bacteria</taxon>
        <taxon>Bacillati</taxon>
        <taxon>Bacillota</taxon>
        <taxon>Bacilli</taxon>
        <taxon>Bacillales</taxon>
        <taxon>Staphylococcaceae</taxon>
        <taxon>Macrococcus</taxon>
    </lineage>
</organism>
<feature type="domain" description="NERD" evidence="1">
    <location>
        <begin position="38"/>
        <end position="146"/>
    </location>
</feature>
<dbReference type="Pfam" id="PF08378">
    <property type="entry name" value="NERD"/>
    <property type="match status" value="1"/>
</dbReference>
<dbReference type="EMBL" id="SCWE01000001">
    <property type="protein sequence ID" value="TDM02561.1"/>
    <property type="molecule type" value="Genomic_DNA"/>
</dbReference>
<dbReference type="InterPro" id="IPR011528">
    <property type="entry name" value="NERD"/>
</dbReference>
<dbReference type="Proteomes" id="UP000295328">
    <property type="component" value="Unassembled WGS sequence"/>
</dbReference>
<dbReference type="AlphaFoldDB" id="A0A4R6BLH8"/>
<reference evidence="2 3" key="1">
    <citation type="submission" date="2019-01" db="EMBL/GenBank/DDBJ databases">
        <title>Draft genome sequences of the type strains of six Macrococcus species.</title>
        <authorList>
            <person name="Mazhar S."/>
            <person name="Altermann E."/>
            <person name="Hill C."/>
            <person name="Mcauliffe O."/>
        </authorList>
    </citation>
    <scope>NUCLEOTIDE SEQUENCE [LARGE SCALE GENOMIC DNA]</scope>
    <source>
        <strain evidence="2 3">CCM4809</strain>
    </source>
</reference>
<gene>
    <name evidence="2" type="ORF">ERX37_00240</name>
</gene>
<keyword evidence="3" id="KW-1185">Reference proteome</keyword>
<proteinExistence type="predicted"/>